<sequence>MYTTSAQSTEKIIIEHVKDDHHEESEHDEEQESEYDTQSESELPPTEDSDQEDEMTFLRAVTTRSGRTVRIASKLLAYRYSCT</sequence>
<organism evidence="2 3">
    <name type="scientific">Acropora cervicornis</name>
    <name type="common">Staghorn coral</name>
    <dbReference type="NCBI Taxonomy" id="6130"/>
    <lineage>
        <taxon>Eukaryota</taxon>
        <taxon>Metazoa</taxon>
        <taxon>Cnidaria</taxon>
        <taxon>Anthozoa</taxon>
        <taxon>Hexacorallia</taxon>
        <taxon>Scleractinia</taxon>
        <taxon>Astrocoeniina</taxon>
        <taxon>Acroporidae</taxon>
        <taxon>Acropora</taxon>
    </lineage>
</organism>
<evidence type="ECO:0000313" key="2">
    <source>
        <dbReference type="EMBL" id="KAK2560320.1"/>
    </source>
</evidence>
<evidence type="ECO:0000313" key="3">
    <source>
        <dbReference type="Proteomes" id="UP001249851"/>
    </source>
</evidence>
<feature type="compositionally biased region" description="Polar residues" evidence="1">
    <location>
        <begin position="1"/>
        <end position="10"/>
    </location>
</feature>
<protein>
    <submittedName>
        <fullName evidence="2">Uncharacterized protein</fullName>
    </submittedName>
</protein>
<feature type="region of interest" description="Disordered" evidence="1">
    <location>
        <begin position="1"/>
        <end position="54"/>
    </location>
</feature>
<reference evidence="2" key="1">
    <citation type="journal article" date="2023" name="G3 (Bethesda)">
        <title>Whole genome assembly and annotation of the endangered Caribbean coral Acropora cervicornis.</title>
        <authorList>
            <person name="Selwyn J.D."/>
            <person name="Vollmer S.V."/>
        </authorList>
    </citation>
    <scope>NUCLEOTIDE SEQUENCE</scope>
    <source>
        <strain evidence="2">K2</strain>
    </source>
</reference>
<feature type="compositionally biased region" description="Basic and acidic residues" evidence="1">
    <location>
        <begin position="12"/>
        <end position="25"/>
    </location>
</feature>
<dbReference type="AlphaFoldDB" id="A0AAD9QG97"/>
<feature type="compositionally biased region" description="Acidic residues" evidence="1">
    <location>
        <begin position="26"/>
        <end position="54"/>
    </location>
</feature>
<keyword evidence="3" id="KW-1185">Reference proteome</keyword>
<proteinExistence type="predicted"/>
<gene>
    <name evidence="2" type="ORF">P5673_017320</name>
</gene>
<name>A0AAD9QG97_ACRCE</name>
<dbReference type="EMBL" id="JARQWQ010000037">
    <property type="protein sequence ID" value="KAK2560320.1"/>
    <property type="molecule type" value="Genomic_DNA"/>
</dbReference>
<dbReference type="Proteomes" id="UP001249851">
    <property type="component" value="Unassembled WGS sequence"/>
</dbReference>
<comment type="caution">
    <text evidence="2">The sequence shown here is derived from an EMBL/GenBank/DDBJ whole genome shotgun (WGS) entry which is preliminary data.</text>
</comment>
<accession>A0AAD9QG97</accession>
<evidence type="ECO:0000256" key="1">
    <source>
        <dbReference type="SAM" id="MobiDB-lite"/>
    </source>
</evidence>
<reference evidence="2" key="2">
    <citation type="journal article" date="2023" name="Science">
        <title>Genomic signatures of disease resistance in endangered staghorn corals.</title>
        <authorList>
            <person name="Vollmer S.V."/>
            <person name="Selwyn J.D."/>
            <person name="Despard B.A."/>
            <person name="Roesel C.L."/>
        </authorList>
    </citation>
    <scope>NUCLEOTIDE SEQUENCE</scope>
    <source>
        <strain evidence="2">K2</strain>
    </source>
</reference>